<evidence type="ECO:0000313" key="9">
    <source>
        <dbReference type="Proteomes" id="UP000887560"/>
    </source>
</evidence>
<feature type="coiled-coil region" evidence="6">
    <location>
        <begin position="28"/>
        <end position="55"/>
    </location>
</feature>
<organism evidence="9 10">
    <name type="scientific">Meloidogyne floridensis</name>
    <dbReference type="NCBI Taxonomy" id="298350"/>
    <lineage>
        <taxon>Eukaryota</taxon>
        <taxon>Metazoa</taxon>
        <taxon>Ecdysozoa</taxon>
        <taxon>Nematoda</taxon>
        <taxon>Chromadorea</taxon>
        <taxon>Rhabditida</taxon>
        <taxon>Tylenchina</taxon>
        <taxon>Tylenchomorpha</taxon>
        <taxon>Tylenchoidea</taxon>
        <taxon>Meloidogynidae</taxon>
        <taxon>Meloidogyninae</taxon>
        <taxon>Meloidogyne</taxon>
    </lineage>
</organism>
<sequence length="214" mass="24701">MLGYADEDKLFIYDNKLYINGIFTKDLNPDEVQELEQYKNDVAEYRNKSKKYFEDNWNAPFVGEEEGKTKGKAPEPPKSPSFCGQKARTQFVFNGCMVQGDSLYIGNNFVRKLNESEQKELEEFDEKLEDWARPDVTTTKILALSRQGQLWEVRLKITDLWRNPVNSQINSLLMKEIESTDKTSTLPAERKQPSPSKSSKLEMPKPPEFCTIVA</sequence>
<dbReference type="PANTHER" id="PTHR37969:SF3">
    <property type="entry name" value="PROTEIN CBG13131"/>
    <property type="match status" value="1"/>
</dbReference>
<evidence type="ECO:0000256" key="7">
    <source>
        <dbReference type="SAM" id="MobiDB-lite"/>
    </source>
</evidence>
<keyword evidence="6" id="KW-0175">Coiled coil</keyword>
<dbReference type="Gene3D" id="3.30.1120.50">
    <property type="entry name" value="Pepsin inhibitor-3"/>
    <property type="match status" value="2"/>
</dbReference>
<accession>A0A915NC76</accession>
<protein>
    <submittedName>
        <fullName evidence="10">Pepsin inhibitor-3-like repeated domain-containing protein</fullName>
    </submittedName>
</protein>
<evidence type="ECO:0000313" key="10">
    <source>
        <dbReference type="WBParaSite" id="scf7180000416878.g733"/>
    </source>
</evidence>
<dbReference type="Proteomes" id="UP000887560">
    <property type="component" value="Unplaced"/>
</dbReference>
<dbReference type="InterPro" id="IPR010480">
    <property type="entry name" value="Pepsin-I3"/>
</dbReference>
<proteinExistence type="inferred from homology"/>
<feature type="domain" description="Pepsin inhibitor-3-like repeated" evidence="8">
    <location>
        <begin position="76"/>
        <end position="130"/>
    </location>
</feature>
<dbReference type="PANTHER" id="PTHR37969">
    <property type="entry name" value="PROTEIN CBG07421-RELATED"/>
    <property type="match status" value="1"/>
</dbReference>
<evidence type="ECO:0000256" key="4">
    <source>
        <dbReference type="ARBA" id="ARBA00022729"/>
    </source>
</evidence>
<comment type="similarity">
    <text evidence="2">Belongs to the protease inhibitor I33 family.</text>
</comment>
<dbReference type="Pfam" id="PF06394">
    <property type="entry name" value="Pepsin-I3"/>
    <property type="match status" value="2"/>
</dbReference>
<evidence type="ECO:0000256" key="2">
    <source>
        <dbReference type="ARBA" id="ARBA00008019"/>
    </source>
</evidence>
<keyword evidence="5" id="KW-1015">Disulfide bond</keyword>
<dbReference type="InterPro" id="IPR051901">
    <property type="entry name" value="Protease_Inhibitor_I33"/>
</dbReference>
<comment type="subcellular location">
    <subcellularLocation>
        <location evidence="1">Secreted</location>
    </subcellularLocation>
</comment>
<name>A0A915NC76_9BILA</name>
<keyword evidence="4" id="KW-0732">Signal</keyword>
<evidence type="ECO:0000256" key="1">
    <source>
        <dbReference type="ARBA" id="ARBA00004613"/>
    </source>
</evidence>
<evidence type="ECO:0000259" key="8">
    <source>
        <dbReference type="Pfam" id="PF06394"/>
    </source>
</evidence>
<evidence type="ECO:0000256" key="3">
    <source>
        <dbReference type="ARBA" id="ARBA00022525"/>
    </source>
</evidence>
<evidence type="ECO:0000256" key="6">
    <source>
        <dbReference type="SAM" id="Coils"/>
    </source>
</evidence>
<dbReference type="InterPro" id="IPR038412">
    <property type="entry name" value="Pepsin-I3_sf"/>
</dbReference>
<reference evidence="10" key="1">
    <citation type="submission" date="2022-11" db="UniProtKB">
        <authorList>
            <consortium name="WormBaseParasite"/>
        </authorList>
    </citation>
    <scope>IDENTIFICATION</scope>
</reference>
<dbReference type="SUPFAM" id="SSF55149">
    <property type="entry name" value="Pepsin inhibitor-3"/>
    <property type="match status" value="1"/>
</dbReference>
<keyword evidence="9" id="KW-1185">Reference proteome</keyword>
<evidence type="ECO:0000256" key="5">
    <source>
        <dbReference type="ARBA" id="ARBA00023157"/>
    </source>
</evidence>
<dbReference type="GO" id="GO:0005576">
    <property type="term" value="C:extracellular region"/>
    <property type="evidence" value="ECO:0007669"/>
    <property type="project" value="UniProtKB-SubCell"/>
</dbReference>
<feature type="region of interest" description="Disordered" evidence="7">
    <location>
        <begin position="180"/>
        <end position="214"/>
    </location>
</feature>
<dbReference type="WBParaSite" id="scf7180000416878.g733">
    <property type="protein sequence ID" value="scf7180000416878.g733"/>
    <property type="gene ID" value="scf7180000416878.g733"/>
</dbReference>
<feature type="domain" description="Pepsin inhibitor-3-like repeated" evidence="8">
    <location>
        <begin position="12"/>
        <end position="53"/>
    </location>
</feature>
<dbReference type="AlphaFoldDB" id="A0A915NC76"/>
<keyword evidence="3" id="KW-0964">Secreted</keyword>